<evidence type="ECO:0000313" key="3">
    <source>
        <dbReference type="Proteomes" id="UP001211005"/>
    </source>
</evidence>
<proteinExistence type="predicted"/>
<evidence type="ECO:0000313" key="2">
    <source>
        <dbReference type="EMBL" id="WBA41168.1"/>
    </source>
</evidence>
<keyword evidence="3" id="KW-1185">Reference proteome</keyword>
<dbReference type="RefSeq" id="WP_269559250.1">
    <property type="nucleotide sequence ID" value="NZ_CP114767.1"/>
</dbReference>
<dbReference type="Proteomes" id="UP001211005">
    <property type="component" value="Chromosome"/>
</dbReference>
<evidence type="ECO:0000259" key="1">
    <source>
        <dbReference type="PROSITE" id="PS51704"/>
    </source>
</evidence>
<reference evidence="2 3" key="1">
    <citation type="submission" date="2022-12" db="EMBL/GenBank/DDBJ databases">
        <title>Hymenobacter canadensis sp. nov. isolated from lake water of the Cambridge Bay, Canada.</title>
        <authorList>
            <person name="Kim W.H."/>
            <person name="Lee Y.M."/>
        </authorList>
    </citation>
    <scope>NUCLEOTIDE SEQUENCE [LARGE SCALE GENOMIC DNA]</scope>
    <source>
        <strain evidence="2 3">PAMC 29467</strain>
    </source>
</reference>
<gene>
    <name evidence="2" type="ORF">O3303_15245</name>
</gene>
<dbReference type="Gene3D" id="3.20.20.190">
    <property type="entry name" value="Phosphatidylinositol (PI) phosphodiesterase"/>
    <property type="match status" value="1"/>
</dbReference>
<protein>
    <submittedName>
        <fullName evidence="2">Glycerophosphodiester phosphodiesterase family protein</fullName>
    </submittedName>
</protein>
<dbReference type="PANTHER" id="PTHR46211:SF14">
    <property type="entry name" value="GLYCEROPHOSPHODIESTER PHOSPHODIESTERASE"/>
    <property type="match status" value="1"/>
</dbReference>
<dbReference type="InterPro" id="IPR030395">
    <property type="entry name" value="GP_PDE_dom"/>
</dbReference>
<organism evidence="2 3">
    <name type="scientific">Hymenobacter canadensis</name>
    <dbReference type="NCBI Taxonomy" id="2999067"/>
    <lineage>
        <taxon>Bacteria</taxon>
        <taxon>Pseudomonadati</taxon>
        <taxon>Bacteroidota</taxon>
        <taxon>Cytophagia</taxon>
        <taxon>Cytophagales</taxon>
        <taxon>Hymenobacteraceae</taxon>
        <taxon>Hymenobacter</taxon>
    </lineage>
</organism>
<dbReference type="Pfam" id="PF03009">
    <property type="entry name" value="GDPD"/>
    <property type="match status" value="1"/>
</dbReference>
<feature type="domain" description="GP-PDE" evidence="1">
    <location>
        <begin position="11"/>
        <end position="280"/>
    </location>
</feature>
<sequence>MPTSHASLAHPEVHGHRGCRGLFPENTLPAFLHAVRLGVTVLELDVVLSADGQVVVSHEPWMSAAICLDHAGQPIPAATQQQHNLYRMPYAQIRRYDCGRRQHPAFPAQQNLPAHKPLLREVVAATDQLARELGQAPPRFSLEVKSEPAGDNLFHPAPPAYVAVVLAELCRLDLERRTTLLCFDVRILQEARRQLPGLPLCLLVEDEVPLTEHLLQLGFVPEVYGPCHDLVTPQLVTEAAQDGLLLVPWTVNDPADMRRLTALGVAGITTDYPDRLLQLYTQA</sequence>
<name>A0ABY7LQJ3_9BACT</name>
<dbReference type="InterPro" id="IPR017946">
    <property type="entry name" value="PLC-like_Pdiesterase_TIM-brl"/>
</dbReference>
<dbReference type="PROSITE" id="PS51704">
    <property type="entry name" value="GP_PDE"/>
    <property type="match status" value="1"/>
</dbReference>
<dbReference type="SUPFAM" id="SSF51695">
    <property type="entry name" value="PLC-like phosphodiesterases"/>
    <property type="match status" value="1"/>
</dbReference>
<dbReference type="PANTHER" id="PTHR46211">
    <property type="entry name" value="GLYCEROPHOSPHORYL DIESTER PHOSPHODIESTERASE"/>
    <property type="match status" value="1"/>
</dbReference>
<accession>A0ABY7LQJ3</accession>
<dbReference type="EMBL" id="CP114767">
    <property type="protein sequence ID" value="WBA41168.1"/>
    <property type="molecule type" value="Genomic_DNA"/>
</dbReference>